<dbReference type="Proteomes" id="UP000234331">
    <property type="component" value="Unassembled WGS sequence"/>
</dbReference>
<dbReference type="InterPro" id="IPR022183">
    <property type="entry name" value="DUF3710"/>
</dbReference>
<reference evidence="2 3" key="1">
    <citation type="submission" date="2017-06" db="EMBL/GenBank/DDBJ databases">
        <authorList>
            <person name="Kim H.J."/>
            <person name="Triplett B.A."/>
        </authorList>
    </citation>
    <scope>NUCLEOTIDE SEQUENCE [LARGE SCALE GENOMIC DNA]</scope>
    <source>
        <strain evidence="2">FRACA_ARgP5</strain>
    </source>
</reference>
<organism evidence="2 3">
    <name type="scientific">Frankia canadensis</name>
    <dbReference type="NCBI Taxonomy" id="1836972"/>
    <lineage>
        <taxon>Bacteria</taxon>
        <taxon>Bacillati</taxon>
        <taxon>Actinomycetota</taxon>
        <taxon>Actinomycetes</taxon>
        <taxon>Frankiales</taxon>
        <taxon>Frankiaceae</taxon>
        <taxon>Frankia</taxon>
    </lineage>
</organism>
<evidence type="ECO:0008006" key="4">
    <source>
        <dbReference type="Google" id="ProtNLM"/>
    </source>
</evidence>
<dbReference type="EMBL" id="FZMO01000115">
    <property type="protein sequence ID" value="SNQ47834.1"/>
    <property type="molecule type" value="Genomic_DNA"/>
</dbReference>
<accession>A0A2I2KQ96</accession>
<dbReference type="Pfam" id="PF12502">
    <property type="entry name" value="DUF3710"/>
    <property type="match status" value="1"/>
</dbReference>
<protein>
    <recommendedName>
        <fullName evidence="4">DUF3710 domain-containing protein</fullName>
    </recommendedName>
</protein>
<evidence type="ECO:0000256" key="1">
    <source>
        <dbReference type="SAM" id="MobiDB-lite"/>
    </source>
</evidence>
<feature type="compositionally biased region" description="Basic and acidic residues" evidence="1">
    <location>
        <begin position="1"/>
        <end position="16"/>
    </location>
</feature>
<name>A0A2I2KQ96_9ACTN</name>
<feature type="region of interest" description="Disordered" evidence="1">
    <location>
        <begin position="196"/>
        <end position="243"/>
    </location>
</feature>
<evidence type="ECO:0000313" key="3">
    <source>
        <dbReference type="Proteomes" id="UP000234331"/>
    </source>
</evidence>
<sequence length="243" mass="25703">MFGRGRKDSAERRDSDGYSSAQDNEDTRSESPGRSAPGIADGPYDVSEAPDDELHRLDLGALRIPALPGVQVQFQVDEATGEPLTVVVTDGRSAMELSVFAAPKSRGLWDEVRAEIFETIEASGGAEAGGSFGRELRMRLPTGQPGESVPARMIGVDGPRWFVRAVVTGAAGRDPGSAPLLDETLRQLVVARGDGAMPVRDPLPLTLPREVADHPDGPGGSSESATSGRPQMPVPPVRTAELR</sequence>
<dbReference type="AlphaFoldDB" id="A0A2I2KQ96"/>
<dbReference type="RefSeq" id="WP_423748065.1">
    <property type="nucleotide sequence ID" value="NZ_FZMO01000115.1"/>
</dbReference>
<evidence type="ECO:0000313" key="2">
    <source>
        <dbReference type="EMBL" id="SNQ47834.1"/>
    </source>
</evidence>
<gene>
    <name evidence="2" type="ORF">FRACA_2010010</name>
</gene>
<proteinExistence type="predicted"/>
<feature type="region of interest" description="Disordered" evidence="1">
    <location>
        <begin position="1"/>
        <end position="52"/>
    </location>
</feature>
<keyword evidence="3" id="KW-1185">Reference proteome</keyword>